<feature type="compositionally biased region" description="Gly residues" evidence="2">
    <location>
        <begin position="12"/>
        <end position="32"/>
    </location>
</feature>
<protein>
    <submittedName>
        <fullName evidence="3">Oxidoreductase ArsO</fullName>
    </submittedName>
</protein>
<evidence type="ECO:0000256" key="2">
    <source>
        <dbReference type="SAM" id="MobiDB-lite"/>
    </source>
</evidence>
<dbReference type="PRINTS" id="PR00368">
    <property type="entry name" value="FADPNR"/>
</dbReference>
<proteinExistence type="predicted"/>
<sequence>MHPHGRAHHGHGGGVGGAGGAGGAGGPGGAGGRRGRGGMTQHTDVVVIGGGQAGLAAGYHLRRQGLDFVVLDARATPGGAWRHAWDSLHLFSPAAFSSLPGRLMPAQPGEEYPEAGHVVAYLSDYEKRYGLPVRRPVQVTGVHDEGRLLRVETDSGTWHARAVISATGTWWRPFLPAVPGRGDFAGRQLHTVSYRGPQDFAGRRVVVVGGGNSGAQIAADLAYDTELTWVTRRPPRYLADDIDGRALFDAAAALPHSRLRSSGGTPIAPSTPAAPTPQASHRWATSSPYRRCARPGTPGGSRRPRCSSAWTATVPSGPTARGRRSTRSSGAPASARPSRTWRPSACAAGAGTSPRWARRPRTSHACTSSATATGPAPPPPPSSASGVRPATRLALSPNSSTRQGDPRAIGRKGADTGMTTGPAGAGYRTVSSCPIAASTDGSTR</sequence>
<evidence type="ECO:0000313" key="4">
    <source>
        <dbReference type="Proteomes" id="UP000014062"/>
    </source>
</evidence>
<gene>
    <name evidence="3" type="ORF">SLI_3947</name>
</gene>
<feature type="compositionally biased region" description="Low complexity" evidence="2">
    <location>
        <begin position="265"/>
        <end position="277"/>
    </location>
</feature>
<feature type="region of interest" description="Disordered" evidence="2">
    <location>
        <begin position="1"/>
        <end position="38"/>
    </location>
</feature>
<dbReference type="EMBL" id="CM001889">
    <property type="protein sequence ID" value="EOY48660.1"/>
    <property type="molecule type" value="Genomic_DNA"/>
</dbReference>
<dbReference type="SUPFAM" id="SSF51905">
    <property type="entry name" value="FAD/NAD(P)-binding domain"/>
    <property type="match status" value="1"/>
</dbReference>
<dbReference type="PANTHER" id="PTHR43539:SF78">
    <property type="entry name" value="FLAVIN-CONTAINING MONOOXYGENASE"/>
    <property type="match status" value="1"/>
</dbReference>
<dbReference type="Proteomes" id="UP000014062">
    <property type="component" value="Chromosome"/>
</dbReference>
<dbReference type="InterPro" id="IPR050982">
    <property type="entry name" value="Auxin_biosynth/cation_transpt"/>
</dbReference>
<dbReference type="GO" id="GO:0004497">
    <property type="term" value="F:monooxygenase activity"/>
    <property type="evidence" value="ECO:0007669"/>
    <property type="project" value="TreeGrafter"/>
</dbReference>
<organism evidence="3 4">
    <name type="scientific">Streptomyces lividans 1326</name>
    <dbReference type="NCBI Taxonomy" id="1200984"/>
    <lineage>
        <taxon>Bacteria</taxon>
        <taxon>Bacillati</taxon>
        <taxon>Actinomycetota</taxon>
        <taxon>Actinomycetes</taxon>
        <taxon>Kitasatosporales</taxon>
        <taxon>Streptomycetaceae</taxon>
        <taxon>Streptomyces</taxon>
    </lineage>
</organism>
<feature type="region of interest" description="Disordered" evidence="2">
    <location>
        <begin position="258"/>
        <end position="444"/>
    </location>
</feature>
<dbReference type="Pfam" id="PF13738">
    <property type="entry name" value="Pyr_redox_3"/>
    <property type="match status" value="1"/>
</dbReference>
<dbReference type="AlphaFoldDB" id="A0A7U9DSQ9"/>
<accession>A0A7U9DSQ9</accession>
<feature type="compositionally biased region" description="Basic residues" evidence="2">
    <location>
        <begin position="1"/>
        <end position="11"/>
    </location>
</feature>
<name>A0A7U9DSQ9_STRLI</name>
<dbReference type="GO" id="GO:0050660">
    <property type="term" value="F:flavin adenine dinucleotide binding"/>
    <property type="evidence" value="ECO:0007669"/>
    <property type="project" value="TreeGrafter"/>
</dbReference>
<evidence type="ECO:0000313" key="3">
    <source>
        <dbReference type="EMBL" id="EOY48660.1"/>
    </source>
</evidence>
<dbReference type="PRINTS" id="PR00469">
    <property type="entry name" value="PNDRDTASEII"/>
</dbReference>
<keyword evidence="1" id="KW-0560">Oxidoreductase</keyword>
<dbReference type="Gene3D" id="3.50.50.60">
    <property type="entry name" value="FAD/NAD(P)-binding domain"/>
    <property type="match status" value="1"/>
</dbReference>
<feature type="compositionally biased region" description="Low complexity" evidence="2">
    <location>
        <begin position="327"/>
        <end position="340"/>
    </location>
</feature>
<reference evidence="4" key="1">
    <citation type="journal article" date="2013" name="Genome Biol. Evol.">
        <title>The genome sequence of Streptomyces lividans 66 reveals a novel tRNA-dependent peptide biosynthetic system within a metal-related genomic island.</title>
        <authorList>
            <person name="Cruz-Morales P."/>
            <person name="Vijgenboom E."/>
            <person name="Iruegas-Bocardo F."/>
            <person name="Girard G."/>
            <person name="Yanez-Guerra L.A."/>
            <person name="Ramos-Aboites H.E."/>
            <person name="Pernodet J.L."/>
            <person name="Anne J."/>
            <person name="van Wezel G.P."/>
            <person name="Barona-Gomez F."/>
        </authorList>
    </citation>
    <scope>NUCLEOTIDE SEQUENCE [LARGE SCALE GENOMIC DNA]</scope>
    <source>
        <strain evidence="4">1326</strain>
    </source>
</reference>
<feature type="compositionally biased region" description="Low complexity" evidence="2">
    <location>
        <begin position="363"/>
        <end position="374"/>
    </location>
</feature>
<dbReference type="InterPro" id="IPR036188">
    <property type="entry name" value="FAD/NAD-bd_sf"/>
</dbReference>
<dbReference type="PANTHER" id="PTHR43539">
    <property type="entry name" value="FLAVIN-BINDING MONOOXYGENASE-LIKE PROTEIN (AFU_ORTHOLOGUE AFUA_4G09220)"/>
    <property type="match status" value="1"/>
</dbReference>
<evidence type="ECO:0000256" key="1">
    <source>
        <dbReference type="ARBA" id="ARBA00023002"/>
    </source>
</evidence>